<accession>A0A5C5Z2Z5</accession>
<evidence type="ECO:0000313" key="3">
    <source>
        <dbReference type="Proteomes" id="UP000315010"/>
    </source>
</evidence>
<dbReference type="SUPFAM" id="SSF53474">
    <property type="entry name" value="alpha/beta-Hydrolases"/>
    <property type="match status" value="1"/>
</dbReference>
<organism evidence="2 3">
    <name type="scientific">Novipirellula herctigrandis</name>
    <dbReference type="NCBI Taxonomy" id="2527986"/>
    <lineage>
        <taxon>Bacteria</taxon>
        <taxon>Pseudomonadati</taxon>
        <taxon>Planctomycetota</taxon>
        <taxon>Planctomycetia</taxon>
        <taxon>Pirellulales</taxon>
        <taxon>Pirellulaceae</taxon>
        <taxon>Novipirellula</taxon>
    </lineage>
</organism>
<dbReference type="Gene3D" id="3.40.50.1820">
    <property type="entry name" value="alpha/beta hydrolase"/>
    <property type="match status" value="1"/>
</dbReference>
<reference evidence="2 3" key="1">
    <citation type="submission" date="2019-02" db="EMBL/GenBank/DDBJ databases">
        <title>Deep-cultivation of Planctomycetes and their phenomic and genomic characterization uncovers novel biology.</title>
        <authorList>
            <person name="Wiegand S."/>
            <person name="Jogler M."/>
            <person name="Boedeker C."/>
            <person name="Pinto D."/>
            <person name="Vollmers J."/>
            <person name="Rivas-Marin E."/>
            <person name="Kohn T."/>
            <person name="Peeters S.H."/>
            <person name="Heuer A."/>
            <person name="Rast P."/>
            <person name="Oberbeckmann S."/>
            <person name="Bunk B."/>
            <person name="Jeske O."/>
            <person name="Meyerdierks A."/>
            <person name="Storesund J.E."/>
            <person name="Kallscheuer N."/>
            <person name="Luecker S."/>
            <person name="Lage O.M."/>
            <person name="Pohl T."/>
            <person name="Merkel B.J."/>
            <person name="Hornburger P."/>
            <person name="Mueller R.-W."/>
            <person name="Bruemmer F."/>
            <person name="Labrenz M."/>
            <person name="Spormann A.M."/>
            <person name="Op Den Camp H."/>
            <person name="Overmann J."/>
            <person name="Amann R."/>
            <person name="Jetten M.S.M."/>
            <person name="Mascher T."/>
            <person name="Medema M.H."/>
            <person name="Devos D.P."/>
            <person name="Kaster A.-K."/>
            <person name="Ovreas L."/>
            <person name="Rohde M."/>
            <person name="Galperin M.Y."/>
            <person name="Jogler C."/>
        </authorList>
    </citation>
    <scope>NUCLEOTIDE SEQUENCE [LARGE SCALE GENOMIC DNA]</scope>
    <source>
        <strain evidence="2 3">CA13</strain>
    </source>
</reference>
<comment type="caution">
    <text evidence="2">The sequence shown here is derived from an EMBL/GenBank/DDBJ whole genome shotgun (WGS) entry which is preliminary data.</text>
</comment>
<sequence length="787" mass="86684" precursor="true">MKVTTLICSYAMANAKSLAASLLLVAVAAHGNAQENRPIAGLEAAASHRAASTLELVPGRTVTRTAQGQHAATYHVHVPADFDPDVPARPILIAFSPGGDGKALLEKLKLATDPVGWLLVGCDKLRNGMADDDLEIEIEDEILADVLKHVPHDTQRIYLGGFSGGAMRAYGITARRAEPYAGIVAFGGWLGGPSYQDAPYRENMSVAMVTGVRDLGASGWVTIDTKTLKQRNCSVKHFCFAGGHSVSPPKTTRAAIGWLDEQWSKKTQANEGNGKIPLEVLYVGKAGSRADDFLSFLSEHFVSVAATNASDLTLEMVNRADVLLLDQVVRSLPDGCTKAMLMMGSSAAMTGERYGSKIDWLCQCLDNEAYSVNTSHAIFQGPLPVSPTLVEKRCPHSKLKIQAWKVEEPQKTPGLVSSRKHFASAKDSEIISGGVNMKGVSGVPLVREAHRFLWGFVAPPIEMTEEGRRVFVNSLAWIHKFDGEVQREFAGLHDRNTIKSVLESPYVSAENLPRWFPESLIEQASGDKEAIRNHFANRMDFVHVPTGSGLLQIDREAEQLGTPIQDPASIEKWIDMLDGDQSKLAFGLLQRYTRQRIRRKPKQWREWFASNKDQLVFVEDQGYRYVIRPKDTPPAKVMQALDNTGESQTELTEVSPVLFQRGLAALHTIEGVAYQYAGWKVTLVIRARVKDGWHFYSSTEDNGTNIPTEIQVDLPAGMEFVGEWKVPRSVDGHLGDDATFQRVIRLGKTPVDRTEISGSIRFQACTDKKCLRPQTLNFTLPLTVMAK</sequence>
<feature type="chain" id="PRO_5022983300" evidence="1">
    <location>
        <begin position="34"/>
        <end position="787"/>
    </location>
</feature>
<keyword evidence="1" id="KW-0732">Signal</keyword>
<dbReference type="Proteomes" id="UP000315010">
    <property type="component" value="Unassembled WGS sequence"/>
</dbReference>
<dbReference type="AlphaFoldDB" id="A0A5C5Z2Z5"/>
<keyword evidence="3" id="KW-1185">Reference proteome</keyword>
<feature type="signal peptide" evidence="1">
    <location>
        <begin position="1"/>
        <end position="33"/>
    </location>
</feature>
<gene>
    <name evidence="2" type="ORF">CA13_30080</name>
</gene>
<dbReference type="InterPro" id="IPR029058">
    <property type="entry name" value="AB_hydrolase_fold"/>
</dbReference>
<evidence type="ECO:0000313" key="2">
    <source>
        <dbReference type="EMBL" id="TWT81555.1"/>
    </source>
</evidence>
<dbReference type="EMBL" id="SJPJ01000001">
    <property type="protein sequence ID" value="TWT81555.1"/>
    <property type="molecule type" value="Genomic_DNA"/>
</dbReference>
<protein>
    <submittedName>
        <fullName evidence="2">Uncharacterized protein</fullName>
    </submittedName>
</protein>
<proteinExistence type="predicted"/>
<evidence type="ECO:0000256" key="1">
    <source>
        <dbReference type="SAM" id="SignalP"/>
    </source>
</evidence>
<name>A0A5C5Z2Z5_9BACT</name>